<protein>
    <submittedName>
        <fullName evidence="2">Uncharacterized protein</fullName>
    </submittedName>
</protein>
<accession>A0A7N0ZWA6</accession>
<evidence type="ECO:0000256" key="1">
    <source>
        <dbReference type="SAM" id="MobiDB-lite"/>
    </source>
</evidence>
<proteinExistence type="predicted"/>
<reference evidence="2" key="1">
    <citation type="submission" date="2021-01" db="UniProtKB">
        <authorList>
            <consortium name="EnsemblPlants"/>
        </authorList>
    </citation>
    <scope>IDENTIFICATION</scope>
</reference>
<dbReference type="AlphaFoldDB" id="A0A7N0ZWA6"/>
<dbReference type="Proteomes" id="UP000594263">
    <property type="component" value="Unplaced"/>
</dbReference>
<keyword evidence="3" id="KW-1185">Reference proteome</keyword>
<dbReference type="EnsemblPlants" id="Kaladp0045s0274.1.v1.1">
    <property type="protein sequence ID" value="Kaladp0045s0274.1.v1.1.CDS.1"/>
    <property type="gene ID" value="Kaladp0045s0274.v1.1"/>
</dbReference>
<organism evidence="2 3">
    <name type="scientific">Kalanchoe fedtschenkoi</name>
    <name type="common">Lavender scallops</name>
    <name type="synonym">South American air plant</name>
    <dbReference type="NCBI Taxonomy" id="63787"/>
    <lineage>
        <taxon>Eukaryota</taxon>
        <taxon>Viridiplantae</taxon>
        <taxon>Streptophyta</taxon>
        <taxon>Embryophyta</taxon>
        <taxon>Tracheophyta</taxon>
        <taxon>Spermatophyta</taxon>
        <taxon>Magnoliopsida</taxon>
        <taxon>eudicotyledons</taxon>
        <taxon>Gunneridae</taxon>
        <taxon>Pentapetalae</taxon>
        <taxon>Saxifragales</taxon>
        <taxon>Crassulaceae</taxon>
        <taxon>Kalanchoe</taxon>
    </lineage>
</organism>
<evidence type="ECO:0000313" key="3">
    <source>
        <dbReference type="Proteomes" id="UP000594263"/>
    </source>
</evidence>
<sequence>MNQDAGINEGSCKLSSKPGRKSCHTKVTTGLITNKQSCLEESNLKIQAKK</sequence>
<feature type="region of interest" description="Disordered" evidence="1">
    <location>
        <begin position="1"/>
        <end position="23"/>
    </location>
</feature>
<name>A0A7N0ZWA6_KALFE</name>
<dbReference type="Gramene" id="Kaladp0045s0274.1.v1.1">
    <property type="protein sequence ID" value="Kaladp0045s0274.1.v1.1.CDS.1"/>
    <property type="gene ID" value="Kaladp0045s0274.v1.1"/>
</dbReference>
<evidence type="ECO:0000313" key="2">
    <source>
        <dbReference type="EnsemblPlants" id="Kaladp0045s0274.1.v1.1.CDS.1"/>
    </source>
</evidence>